<organism evidence="1 2">
    <name type="scientific">Portunus trituberculatus</name>
    <name type="common">Swimming crab</name>
    <name type="synonym">Neptunus trituberculatus</name>
    <dbReference type="NCBI Taxonomy" id="210409"/>
    <lineage>
        <taxon>Eukaryota</taxon>
        <taxon>Metazoa</taxon>
        <taxon>Ecdysozoa</taxon>
        <taxon>Arthropoda</taxon>
        <taxon>Crustacea</taxon>
        <taxon>Multicrustacea</taxon>
        <taxon>Malacostraca</taxon>
        <taxon>Eumalacostraca</taxon>
        <taxon>Eucarida</taxon>
        <taxon>Decapoda</taxon>
        <taxon>Pleocyemata</taxon>
        <taxon>Brachyura</taxon>
        <taxon>Eubrachyura</taxon>
        <taxon>Portunoidea</taxon>
        <taxon>Portunidae</taxon>
        <taxon>Portuninae</taxon>
        <taxon>Portunus</taxon>
    </lineage>
</organism>
<accession>A0A5B7DXI9</accession>
<sequence length="130" mass="14623">MHAATLDNTHHSHCTLQRYTAHTTHPARCNTGQHTPLTLHAATLENTHHSPCTLHHRTTHTTHPARCNTRQHTPLYTMGLSKRGEHNTTQYKLNKDLPYSQPPLPSPLPRHCYTLSLGSRGASPLVLMHN</sequence>
<dbReference type="EMBL" id="VSRR010001513">
    <property type="protein sequence ID" value="MPC25809.1"/>
    <property type="molecule type" value="Genomic_DNA"/>
</dbReference>
<keyword evidence="2" id="KW-1185">Reference proteome</keyword>
<name>A0A5B7DXI9_PORTR</name>
<reference evidence="1 2" key="1">
    <citation type="submission" date="2019-05" db="EMBL/GenBank/DDBJ databases">
        <title>Another draft genome of Portunus trituberculatus and its Hox gene families provides insights of decapod evolution.</title>
        <authorList>
            <person name="Jeong J.-H."/>
            <person name="Song I."/>
            <person name="Kim S."/>
            <person name="Choi T."/>
            <person name="Kim D."/>
            <person name="Ryu S."/>
            <person name="Kim W."/>
        </authorList>
    </citation>
    <scope>NUCLEOTIDE SEQUENCE [LARGE SCALE GENOMIC DNA]</scope>
    <source>
        <tissue evidence="1">Muscle</tissue>
    </source>
</reference>
<evidence type="ECO:0000313" key="2">
    <source>
        <dbReference type="Proteomes" id="UP000324222"/>
    </source>
</evidence>
<protein>
    <submittedName>
        <fullName evidence="1">Uncharacterized protein</fullName>
    </submittedName>
</protein>
<evidence type="ECO:0000313" key="1">
    <source>
        <dbReference type="EMBL" id="MPC25809.1"/>
    </source>
</evidence>
<comment type="caution">
    <text evidence="1">The sequence shown here is derived from an EMBL/GenBank/DDBJ whole genome shotgun (WGS) entry which is preliminary data.</text>
</comment>
<dbReference type="Proteomes" id="UP000324222">
    <property type="component" value="Unassembled WGS sequence"/>
</dbReference>
<dbReference type="AlphaFoldDB" id="A0A5B7DXI9"/>
<proteinExistence type="predicted"/>
<gene>
    <name evidence="1" type="ORF">E2C01_018932</name>
</gene>